<dbReference type="EMBL" id="JBHSCY010000001">
    <property type="protein sequence ID" value="MFC4268695.1"/>
    <property type="molecule type" value="Genomic_DNA"/>
</dbReference>
<dbReference type="NCBIfam" id="TIGR02436">
    <property type="entry name" value="four helix bundle protein"/>
    <property type="match status" value="1"/>
</dbReference>
<gene>
    <name evidence="1" type="ORF">ACFOWD_07230</name>
</gene>
<dbReference type="CDD" id="cd16377">
    <property type="entry name" value="23S_rRNA_IVP_like"/>
    <property type="match status" value="1"/>
</dbReference>
<dbReference type="InterPro" id="IPR036583">
    <property type="entry name" value="23S_rRNA_IVS_sf"/>
</dbReference>
<comment type="caution">
    <text evidence="1">The sequence shown here is derived from an EMBL/GenBank/DDBJ whole genome shotgun (WGS) entry which is preliminary data.</text>
</comment>
<accession>A0ABV8R8F0</accession>
<organism evidence="1 2">
    <name type="scientific">Polaribacter marinivivus</name>
    <dbReference type="NCBI Taxonomy" id="1524260"/>
    <lineage>
        <taxon>Bacteria</taxon>
        <taxon>Pseudomonadati</taxon>
        <taxon>Bacteroidota</taxon>
        <taxon>Flavobacteriia</taxon>
        <taxon>Flavobacteriales</taxon>
        <taxon>Flavobacteriaceae</taxon>
    </lineage>
</organism>
<dbReference type="Gene3D" id="1.20.1440.60">
    <property type="entry name" value="23S rRNA-intervening sequence"/>
    <property type="match status" value="1"/>
</dbReference>
<evidence type="ECO:0000313" key="1">
    <source>
        <dbReference type="EMBL" id="MFC4268695.1"/>
    </source>
</evidence>
<proteinExistence type="predicted"/>
<name>A0ABV8R8F0_9FLAO</name>
<keyword evidence="2" id="KW-1185">Reference proteome</keyword>
<evidence type="ECO:0000313" key="2">
    <source>
        <dbReference type="Proteomes" id="UP001595826"/>
    </source>
</evidence>
<dbReference type="SUPFAM" id="SSF158446">
    <property type="entry name" value="IVS-encoded protein-like"/>
    <property type="match status" value="1"/>
</dbReference>
<reference evidence="2" key="1">
    <citation type="journal article" date="2019" name="Int. J. Syst. Evol. Microbiol.">
        <title>The Global Catalogue of Microorganisms (GCM) 10K type strain sequencing project: providing services to taxonomists for standard genome sequencing and annotation.</title>
        <authorList>
            <consortium name="The Broad Institute Genomics Platform"/>
            <consortium name="The Broad Institute Genome Sequencing Center for Infectious Disease"/>
            <person name="Wu L."/>
            <person name="Ma J."/>
        </authorList>
    </citation>
    <scope>NUCLEOTIDE SEQUENCE [LARGE SCALE GENOMIC DNA]</scope>
    <source>
        <strain evidence="2">CECT 8655</strain>
    </source>
</reference>
<dbReference type="Proteomes" id="UP001595826">
    <property type="component" value="Unassembled WGS sequence"/>
</dbReference>
<dbReference type="InterPro" id="IPR012657">
    <property type="entry name" value="23S_rRNA-intervening_sequence"/>
</dbReference>
<sequence>MRNFRKLKIWEQGIEIVKAIYLLSENLPSEEKFGLRSQITRAAVSIPSNIAEGCSRNSEIEFKRFLEIAMGSLFEVETQLVIIQELNLIQKKELKIIFELLNNEAKMINGLITILKANN</sequence>
<protein>
    <submittedName>
        <fullName evidence="1">Four helix bundle protein</fullName>
    </submittedName>
</protein>
<dbReference type="PANTHER" id="PTHR38471:SF2">
    <property type="entry name" value="FOUR HELIX BUNDLE PROTEIN"/>
    <property type="match status" value="1"/>
</dbReference>
<dbReference type="RefSeq" id="WP_377409302.1">
    <property type="nucleotide sequence ID" value="NZ_JBHSCY010000001.1"/>
</dbReference>
<dbReference type="PANTHER" id="PTHR38471">
    <property type="entry name" value="FOUR HELIX BUNDLE PROTEIN"/>
    <property type="match status" value="1"/>
</dbReference>
<dbReference type="Pfam" id="PF05635">
    <property type="entry name" value="23S_rRNA_IVP"/>
    <property type="match status" value="1"/>
</dbReference>